<keyword evidence="2" id="KW-1185">Reference proteome</keyword>
<evidence type="ECO:0000313" key="2">
    <source>
        <dbReference type="Proteomes" id="UP000046395"/>
    </source>
</evidence>
<dbReference type="InterPro" id="IPR011993">
    <property type="entry name" value="PH-like_dom_sf"/>
</dbReference>
<sequence length="157" mass="17991">METTVQYEEPLCRGDLLVKMSAFLSHKWRRRYMAVFTKGRFGVARIELFRNVDDYTRGNTERIILLSGCAAVQLVHDEKERRSTLKVHLSNASFSFQSAHFDDLQRWQRFICEAAFGDNTDVQRPKLPIAGDQPPAVQTRIVAAQVPGKSAVLYHSY</sequence>
<feature type="domain" description="PH" evidence="1">
    <location>
        <begin position="9"/>
        <end position="116"/>
    </location>
</feature>
<dbReference type="Proteomes" id="UP000046395">
    <property type="component" value="Unassembled WGS sequence"/>
</dbReference>
<dbReference type="AlphaFoldDB" id="A0A5S6QNB4"/>
<name>A0A5S6QNB4_TRIMR</name>
<dbReference type="InterPro" id="IPR001849">
    <property type="entry name" value="PH_domain"/>
</dbReference>
<dbReference type="SUPFAM" id="SSF50729">
    <property type="entry name" value="PH domain-like"/>
    <property type="match status" value="1"/>
</dbReference>
<organism evidence="2 3">
    <name type="scientific">Trichuris muris</name>
    <name type="common">Mouse whipworm</name>
    <dbReference type="NCBI Taxonomy" id="70415"/>
    <lineage>
        <taxon>Eukaryota</taxon>
        <taxon>Metazoa</taxon>
        <taxon>Ecdysozoa</taxon>
        <taxon>Nematoda</taxon>
        <taxon>Enoplea</taxon>
        <taxon>Dorylaimia</taxon>
        <taxon>Trichinellida</taxon>
        <taxon>Trichuridae</taxon>
        <taxon>Trichuris</taxon>
    </lineage>
</organism>
<dbReference type="WBParaSite" id="TMUE_2000008678.1">
    <property type="protein sequence ID" value="TMUE_2000008678.1"/>
    <property type="gene ID" value="WBGene00293166"/>
</dbReference>
<proteinExistence type="predicted"/>
<protein>
    <submittedName>
        <fullName evidence="3">PH domain-containing protein</fullName>
    </submittedName>
</protein>
<reference evidence="3" key="1">
    <citation type="submission" date="2019-12" db="UniProtKB">
        <authorList>
            <consortium name="WormBaseParasite"/>
        </authorList>
    </citation>
    <scope>IDENTIFICATION</scope>
</reference>
<dbReference type="Pfam" id="PF00169">
    <property type="entry name" value="PH"/>
    <property type="match status" value="1"/>
</dbReference>
<evidence type="ECO:0000313" key="3">
    <source>
        <dbReference type="WBParaSite" id="TMUE_2000008678.1"/>
    </source>
</evidence>
<dbReference type="PROSITE" id="PS50003">
    <property type="entry name" value="PH_DOMAIN"/>
    <property type="match status" value="1"/>
</dbReference>
<dbReference type="Gene3D" id="2.30.29.30">
    <property type="entry name" value="Pleckstrin-homology domain (PH domain)/Phosphotyrosine-binding domain (PTB)"/>
    <property type="match status" value="1"/>
</dbReference>
<dbReference type="CDD" id="cd00821">
    <property type="entry name" value="PH"/>
    <property type="match status" value="1"/>
</dbReference>
<evidence type="ECO:0000259" key="1">
    <source>
        <dbReference type="PROSITE" id="PS50003"/>
    </source>
</evidence>
<dbReference type="SMART" id="SM00233">
    <property type="entry name" value="PH"/>
    <property type="match status" value="1"/>
</dbReference>
<accession>A0A5S6QNB4</accession>